<dbReference type="AlphaFoldDB" id="A0A846XE08"/>
<dbReference type="RefSeq" id="WP_084471527.1">
    <property type="nucleotide sequence ID" value="NZ_JAAXOO010000002.1"/>
</dbReference>
<evidence type="ECO:0000256" key="1">
    <source>
        <dbReference type="SAM" id="MobiDB-lite"/>
    </source>
</evidence>
<gene>
    <name evidence="2" type="ORF">HGA13_07770</name>
</gene>
<sequence length="530" mass="57952">MDPAVELRETHTGIVMLCGDRVYKVKKSITTDFLDFATTQQRQRACTREIELNRRLAPDIYLGLGHFTQPGKAPDEPVIVMRRLPEHTRLSRRLSDPGGEPVDLTALVDVLVDFHTTARRGPEIDRAGTADALWGRWTVLLTSMRHRPPEILDPALLHTIDTLVRHYLTGRQRLFEDRIAAGRMVDGHGDLLAEDIFELRDGFRILDCLDFDDDLRFVDCLDDIAFLAMDLQFLGHPEYAADLIQTYQRRAADTAPASLADHYIAYRALVRAKVDAIRAGQGDTGGGDRAHRHLQIAVEHLQASAVRLVLVGGLPGTGKSSLAAGLAEHTGAVVLSSDTVRAELRAAGDIAGDSGAYGRGAYSPENKQRVYTELLNRARTLLDSGRSVILDASWGDATERRRARALAHRTWARFAALRCVCPAPVAADRIRRRRHDPSEATPRIAAALAAAADPWPEATDIDTGNRLDTAVSTACPVWDALADDTDHSEPAQPPGSPPAQPPRSSDAAVTGPVAERWAQRLLSKTGRGPA</sequence>
<feature type="compositionally biased region" description="Pro residues" evidence="1">
    <location>
        <begin position="491"/>
        <end position="501"/>
    </location>
</feature>
<accession>A0A846XE08</accession>
<reference evidence="2 3" key="1">
    <citation type="submission" date="2020-04" db="EMBL/GenBank/DDBJ databases">
        <title>MicrobeNet Type strains.</title>
        <authorList>
            <person name="Nicholson A.C."/>
        </authorList>
    </citation>
    <scope>NUCLEOTIDE SEQUENCE [LARGE SCALE GENOMIC DNA]</scope>
    <source>
        <strain evidence="2 3">DSM 45078</strain>
    </source>
</reference>
<evidence type="ECO:0000313" key="3">
    <source>
        <dbReference type="Proteomes" id="UP000565715"/>
    </source>
</evidence>
<dbReference type="PANTHER" id="PTHR43883">
    <property type="entry name" value="SLR0207 PROTEIN"/>
    <property type="match status" value="1"/>
</dbReference>
<dbReference type="InterPro" id="IPR027417">
    <property type="entry name" value="P-loop_NTPase"/>
</dbReference>
<comment type="caution">
    <text evidence="2">The sequence shown here is derived from an EMBL/GenBank/DDBJ whole genome shotgun (WGS) entry which is preliminary data.</text>
</comment>
<dbReference type="PANTHER" id="PTHR43883:SF1">
    <property type="entry name" value="GLUCONOKINASE"/>
    <property type="match status" value="1"/>
</dbReference>
<organism evidence="2 3">
    <name type="scientific">Nocardia speluncae</name>
    <dbReference type="NCBI Taxonomy" id="419477"/>
    <lineage>
        <taxon>Bacteria</taxon>
        <taxon>Bacillati</taxon>
        <taxon>Actinomycetota</taxon>
        <taxon>Actinomycetes</taxon>
        <taxon>Mycobacteriales</taxon>
        <taxon>Nocardiaceae</taxon>
        <taxon>Nocardia</taxon>
    </lineage>
</organism>
<name>A0A846XE08_9NOCA</name>
<dbReference type="Proteomes" id="UP000565715">
    <property type="component" value="Unassembled WGS sequence"/>
</dbReference>
<dbReference type="Gene3D" id="3.40.50.300">
    <property type="entry name" value="P-loop containing nucleotide triphosphate hydrolases"/>
    <property type="match status" value="1"/>
</dbReference>
<evidence type="ECO:0000313" key="2">
    <source>
        <dbReference type="EMBL" id="NKY32970.1"/>
    </source>
</evidence>
<dbReference type="EMBL" id="JAAXOO010000002">
    <property type="protein sequence ID" value="NKY32970.1"/>
    <property type="molecule type" value="Genomic_DNA"/>
</dbReference>
<dbReference type="InterPro" id="IPR052732">
    <property type="entry name" value="Cell-binding_unc_protein"/>
</dbReference>
<dbReference type="SUPFAM" id="SSF52540">
    <property type="entry name" value="P-loop containing nucleoside triphosphate hydrolases"/>
    <property type="match status" value="1"/>
</dbReference>
<proteinExistence type="predicted"/>
<keyword evidence="3" id="KW-1185">Reference proteome</keyword>
<dbReference type="Pfam" id="PF13671">
    <property type="entry name" value="AAA_33"/>
    <property type="match status" value="1"/>
</dbReference>
<dbReference type="SUPFAM" id="SSF56112">
    <property type="entry name" value="Protein kinase-like (PK-like)"/>
    <property type="match status" value="1"/>
</dbReference>
<feature type="region of interest" description="Disordered" evidence="1">
    <location>
        <begin position="483"/>
        <end position="514"/>
    </location>
</feature>
<protein>
    <submittedName>
        <fullName evidence="2">AAA family ATPase</fullName>
    </submittedName>
</protein>
<dbReference type="InterPro" id="IPR011009">
    <property type="entry name" value="Kinase-like_dom_sf"/>
</dbReference>